<evidence type="ECO:0000313" key="2">
    <source>
        <dbReference type="Proteomes" id="UP000482209"/>
    </source>
</evidence>
<keyword evidence="2" id="KW-1185">Reference proteome</keyword>
<reference evidence="1 2" key="1">
    <citation type="submission" date="2019-08" db="EMBL/GenBank/DDBJ databases">
        <title>In-depth cultivation of the pig gut microbiome towards novel bacterial diversity and tailored functional studies.</title>
        <authorList>
            <person name="Wylensek D."/>
            <person name="Hitch T.C.A."/>
            <person name="Clavel T."/>
        </authorList>
    </citation>
    <scope>NUCLEOTIDE SEQUENCE [LARGE SCALE GENOMIC DNA]</scope>
    <source>
        <strain evidence="1 2">WCA-693-APC-MOT-I</strain>
    </source>
</reference>
<proteinExistence type="predicted"/>
<evidence type="ECO:0000313" key="1">
    <source>
        <dbReference type="EMBL" id="MSS62414.1"/>
    </source>
</evidence>
<dbReference type="RefSeq" id="WP_154515747.1">
    <property type="nucleotide sequence ID" value="NZ_VUMT01000001.1"/>
</dbReference>
<comment type="caution">
    <text evidence="1">The sequence shown here is derived from an EMBL/GenBank/DDBJ whole genome shotgun (WGS) entry which is preliminary data.</text>
</comment>
<gene>
    <name evidence="1" type="ORF">FYJ58_00715</name>
</gene>
<protein>
    <submittedName>
        <fullName evidence="1">Uncharacterized protein</fullName>
    </submittedName>
</protein>
<dbReference type="Proteomes" id="UP000482209">
    <property type="component" value="Unassembled WGS sequence"/>
</dbReference>
<sequence length="158" mass="17651">MQTQEFIPIYGTIQSIQPVRSECCQHNLTVRTREGIVNVIVGAETYVIKDISLRVGMSIAAFYDANVPVPLIFPPQYRAVAIGRQVLNETIVMNFFDNNLVSADNSLKLNIARSTRIIASNGQPFTCNIRNRVLIVFYQTSTRSIPAQTTPSKIIVMC</sequence>
<accession>A0A6L5XUY2</accession>
<dbReference type="AlphaFoldDB" id="A0A6L5XUY2"/>
<name>A0A6L5XUY2_9FIRM</name>
<dbReference type="EMBL" id="VUMT01000001">
    <property type="protein sequence ID" value="MSS62414.1"/>
    <property type="molecule type" value="Genomic_DNA"/>
</dbReference>
<organism evidence="1 2">
    <name type="scientific">Velocimicrobium porci</name>
    <dbReference type="NCBI Taxonomy" id="2606634"/>
    <lineage>
        <taxon>Bacteria</taxon>
        <taxon>Bacillati</taxon>
        <taxon>Bacillota</taxon>
        <taxon>Clostridia</taxon>
        <taxon>Lachnospirales</taxon>
        <taxon>Lachnospiraceae</taxon>
        <taxon>Velocimicrobium</taxon>
    </lineage>
</organism>